<reference evidence="3 4" key="1">
    <citation type="journal article" date="1998" name="Science">
        <title>Genome sequence of the nematode C. elegans: a platform for investigating biology.</title>
        <authorList>
            <consortium name="The C. elegans sequencing consortium"/>
            <person name="Sulson J.E."/>
            <person name="Waterston R."/>
        </authorList>
    </citation>
    <scope>NUCLEOTIDE SEQUENCE [LARGE SCALE GENOMIC DNA]</scope>
    <source>
        <strain evidence="3 4">Bristol N2</strain>
    </source>
</reference>
<dbReference type="InterPro" id="IPR050235">
    <property type="entry name" value="CK1_Ser-Thr_kinase"/>
</dbReference>
<dbReference type="EMBL" id="BX284606">
    <property type="protein sequence ID" value="CAA93637.1"/>
    <property type="molecule type" value="Genomic_DNA"/>
</dbReference>
<name>Q18615_CAEEL</name>
<dbReference type="GO" id="GO:0005737">
    <property type="term" value="C:cytoplasm"/>
    <property type="evidence" value="ECO:0000318"/>
    <property type="project" value="GO_Central"/>
</dbReference>
<accession>Q18615</accession>
<evidence type="ECO:0000256" key="1">
    <source>
        <dbReference type="PROSITE-ProRule" id="PRU10141"/>
    </source>
</evidence>
<sequence length="341" mass="38281">MSPNSLFQSLQLFHKLSISLILFLHHFSCFLTDLQSSKMTFPIVGDNVRNYEIISVLGGGAFGTVYSCVDVDDRLNQLAIKAMDLSTVTRENSYKLELMVLQRVETLSEVEQTRFSKLIGNFIQDSSLGFFVMHKEGECVDEVWMRNKSGRFSASNVLKIVHCMAHGLRSLHKIGFIHRDCHAGNILFASRLTPTAPVKIVDFGIGRRFANRRGHPIPSPSRDIDFLGCEHCSVNVHVGGIPGPKDDFLSMVLLAIRMSGIHAISYENSETNLCQKKSFESNPAQFLMRCPWLVPVSVAIIKNDPNRFNYDCVIHAIENASLFNPSEVIGHCYENGLLRVF</sequence>
<dbReference type="GO" id="GO:0005524">
    <property type="term" value="F:ATP binding"/>
    <property type="evidence" value="ECO:0007669"/>
    <property type="project" value="UniProtKB-UniRule"/>
</dbReference>
<dbReference type="Proteomes" id="UP000001940">
    <property type="component" value="Chromosome X"/>
</dbReference>
<feature type="binding site" evidence="1">
    <location>
        <position position="81"/>
    </location>
    <ligand>
        <name>ATP</name>
        <dbReference type="ChEBI" id="CHEBI:30616"/>
    </ligand>
</feature>
<dbReference type="OMA" id="THENNCE"/>
<dbReference type="PROSITE" id="PS50011">
    <property type="entry name" value="PROTEIN_KINASE_DOM"/>
    <property type="match status" value="1"/>
</dbReference>
<dbReference type="STRING" id="6239.C44C10.7.1"/>
<evidence type="ECO:0000313" key="4">
    <source>
        <dbReference type="Proteomes" id="UP000001940"/>
    </source>
</evidence>
<dbReference type="HOGENOM" id="CLU_814404_0_0_1"/>
<dbReference type="PaxDb" id="6239-C44C10.7"/>
<organism evidence="3 4">
    <name type="scientific">Caenorhabditis elegans</name>
    <dbReference type="NCBI Taxonomy" id="6239"/>
    <lineage>
        <taxon>Eukaryota</taxon>
        <taxon>Metazoa</taxon>
        <taxon>Ecdysozoa</taxon>
        <taxon>Nematoda</taxon>
        <taxon>Chromadorea</taxon>
        <taxon>Rhabditida</taxon>
        <taxon>Rhabditina</taxon>
        <taxon>Rhabditomorpha</taxon>
        <taxon>Rhabditoidea</taxon>
        <taxon>Rhabditidae</taxon>
        <taxon>Peloderinae</taxon>
        <taxon>Caenorhabditis</taxon>
    </lineage>
</organism>
<gene>
    <name evidence="3 5" type="ORF">C44C10.7</name>
    <name evidence="3" type="ORF">CELE_C44C10.7</name>
</gene>
<dbReference type="SMR" id="Q18615"/>
<dbReference type="AlphaFoldDB" id="Q18615"/>
<feature type="domain" description="Protein kinase" evidence="2">
    <location>
        <begin position="51"/>
        <end position="341"/>
    </location>
</feature>
<dbReference type="SUPFAM" id="SSF56112">
    <property type="entry name" value="Protein kinase-like (PK-like)"/>
    <property type="match status" value="1"/>
</dbReference>
<dbReference type="PhylomeDB" id="Q18615"/>
<dbReference type="Pfam" id="PF00069">
    <property type="entry name" value="Pkinase"/>
    <property type="match status" value="1"/>
</dbReference>
<dbReference type="GO" id="GO:0007165">
    <property type="term" value="P:signal transduction"/>
    <property type="evidence" value="ECO:0000318"/>
    <property type="project" value="GO_Central"/>
</dbReference>
<proteinExistence type="predicted"/>
<dbReference type="PROSITE" id="PS00107">
    <property type="entry name" value="PROTEIN_KINASE_ATP"/>
    <property type="match status" value="1"/>
</dbReference>
<dbReference type="InterPro" id="IPR000719">
    <property type="entry name" value="Prot_kinase_dom"/>
</dbReference>
<dbReference type="WormBase" id="C44C10.7">
    <property type="protein sequence ID" value="CE05414"/>
    <property type="gene ID" value="WBGene00008088"/>
</dbReference>
<dbReference type="AGR" id="WB:WBGene00008088"/>
<dbReference type="FunCoup" id="Q18615">
    <property type="interactions" value="59"/>
</dbReference>
<dbReference type="KEGG" id="cel:CELE_C44C10.7"/>
<dbReference type="GeneID" id="183456"/>
<evidence type="ECO:0000313" key="3">
    <source>
        <dbReference type="EMBL" id="CAA93637.1"/>
    </source>
</evidence>
<dbReference type="InParanoid" id="Q18615"/>
<dbReference type="InterPro" id="IPR011009">
    <property type="entry name" value="Kinase-like_dom_sf"/>
</dbReference>
<protein>
    <submittedName>
        <fullName evidence="3">Protein kinase domain-containing protein</fullName>
    </submittedName>
</protein>
<keyword evidence="4" id="KW-1185">Reference proteome</keyword>
<dbReference type="CTD" id="183456"/>
<dbReference type="GO" id="GO:0004674">
    <property type="term" value="F:protein serine/threonine kinase activity"/>
    <property type="evidence" value="ECO:0000318"/>
    <property type="project" value="GO_Central"/>
</dbReference>
<dbReference type="PIR" id="T19924">
    <property type="entry name" value="T19924"/>
</dbReference>
<dbReference type="FunFam" id="1.10.510.10:FF:002452">
    <property type="entry name" value="Uncharacterized protein"/>
    <property type="match status" value="1"/>
</dbReference>
<dbReference type="OrthoDB" id="5786934at2759"/>
<dbReference type="SMART" id="SM00220">
    <property type="entry name" value="S_TKc"/>
    <property type="match status" value="1"/>
</dbReference>
<dbReference type="UCSC" id="C44C10.7">
    <property type="organism name" value="c. elegans"/>
</dbReference>
<dbReference type="PANTHER" id="PTHR11909">
    <property type="entry name" value="CASEIN KINASE-RELATED"/>
    <property type="match status" value="1"/>
</dbReference>
<evidence type="ECO:0000313" key="5">
    <source>
        <dbReference type="WormBase" id="C44C10.7"/>
    </source>
</evidence>
<dbReference type="RefSeq" id="NP_509953.1">
    <property type="nucleotide sequence ID" value="NM_077552.1"/>
</dbReference>
<keyword evidence="1" id="KW-0547">Nucleotide-binding</keyword>
<dbReference type="InterPro" id="IPR017441">
    <property type="entry name" value="Protein_kinase_ATP_BS"/>
</dbReference>
<evidence type="ECO:0000259" key="2">
    <source>
        <dbReference type="PROSITE" id="PS50011"/>
    </source>
</evidence>
<dbReference type="GO" id="GO:0005634">
    <property type="term" value="C:nucleus"/>
    <property type="evidence" value="ECO:0000318"/>
    <property type="project" value="GO_Central"/>
</dbReference>
<keyword evidence="3" id="KW-0808">Transferase</keyword>
<dbReference type="eggNOG" id="KOG1164">
    <property type="taxonomic scope" value="Eukaryota"/>
</dbReference>
<keyword evidence="3" id="KW-0418">Kinase</keyword>
<dbReference type="Gene3D" id="1.10.510.10">
    <property type="entry name" value="Transferase(Phosphotransferase) domain 1"/>
    <property type="match status" value="1"/>
</dbReference>
<keyword evidence="1" id="KW-0067">ATP-binding</keyword>